<dbReference type="EMBL" id="BPEY01000083">
    <property type="protein sequence ID" value="GIU50303.1"/>
    <property type="molecule type" value="Genomic_DNA"/>
</dbReference>
<gene>
    <name evidence="1" type="ORF">TUM4438_35780</name>
</gene>
<proteinExistence type="predicted"/>
<reference evidence="1" key="1">
    <citation type="submission" date="2021-05" db="EMBL/GenBank/DDBJ databases">
        <title>Molecular characterization for Shewanella algae harboring chromosomal blaOXA-55-like strains isolated from clinical and environment sample.</title>
        <authorList>
            <person name="Ohama Y."/>
            <person name="Aoki K."/>
            <person name="Harada S."/>
            <person name="Moriya K."/>
            <person name="Ishii Y."/>
            <person name="Tateda K."/>
        </authorList>
    </citation>
    <scope>NUCLEOTIDE SEQUENCE</scope>
    <source>
        <strain evidence="1">JCM 11563</strain>
    </source>
</reference>
<protein>
    <recommendedName>
        <fullName evidence="3">DUF1963 domain-containing protein</fullName>
    </recommendedName>
</protein>
<sequence>MLNMAFVIKNTKLNVAEIDIFHDEAGYRAFPTAESVTFDREKLIPIGLLSFNMFDASIDDKVLIALPNLQGIPDGDYGPITYSYIDEQQGWCLDDEYANDDTLEEQDEYLDNYQQAQDEFSANQCLMRRGKKLPLITLGGQPRFGQNWASCLYNELAKNPELDHYYEVTCSLNHPEFEHMSSRDIVYVDEDNKEYTFIGSFKDEAYLVRDSEYLGFAGKFMVFYQPELKKVMLVAEYD</sequence>
<evidence type="ECO:0000313" key="1">
    <source>
        <dbReference type="EMBL" id="GIU50303.1"/>
    </source>
</evidence>
<accession>A0ABQ4PPJ8</accession>
<dbReference type="Proteomes" id="UP000887104">
    <property type="component" value="Unassembled WGS sequence"/>
</dbReference>
<organism evidence="1 2">
    <name type="scientific">Shewanella sairae</name>
    <dbReference type="NCBI Taxonomy" id="190310"/>
    <lineage>
        <taxon>Bacteria</taxon>
        <taxon>Pseudomonadati</taxon>
        <taxon>Pseudomonadota</taxon>
        <taxon>Gammaproteobacteria</taxon>
        <taxon>Alteromonadales</taxon>
        <taxon>Shewanellaceae</taxon>
        <taxon>Shewanella</taxon>
    </lineage>
</organism>
<evidence type="ECO:0008006" key="3">
    <source>
        <dbReference type="Google" id="ProtNLM"/>
    </source>
</evidence>
<comment type="caution">
    <text evidence="1">The sequence shown here is derived from an EMBL/GenBank/DDBJ whole genome shotgun (WGS) entry which is preliminary data.</text>
</comment>
<name>A0ABQ4PPJ8_9GAMM</name>
<evidence type="ECO:0000313" key="2">
    <source>
        <dbReference type="Proteomes" id="UP000887104"/>
    </source>
</evidence>
<keyword evidence="2" id="KW-1185">Reference proteome</keyword>